<evidence type="ECO:0000313" key="4">
    <source>
        <dbReference type="Proteomes" id="UP001165160"/>
    </source>
</evidence>
<dbReference type="InterPro" id="IPR036020">
    <property type="entry name" value="WW_dom_sf"/>
</dbReference>
<comment type="caution">
    <text evidence="3">The sequence shown here is derived from an EMBL/GenBank/DDBJ whole genome shotgun (WGS) entry which is preliminary data.</text>
</comment>
<evidence type="ECO:0000256" key="1">
    <source>
        <dbReference type="SAM" id="Coils"/>
    </source>
</evidence>
<keyword evidence="4" id="KW-1185">Reference proteome</keyword>
<dbReference type="Proteomes" id="UP001165160">
    <property type="component" value="Unassembled WGS sequence"/>
</dbReference>
<protein>
    <recommendedName>
        <fullName evidence="2">WW domain-containing protein</fullName>
    </recommendedName>
</protein>
<feature type="coiled-coil region" evidence="1">
    <location>
        <begin position="52"/>
        <end position="93"/>
    </location>
</feature>
<keyword evidence="1" id="KW-0175">Coiled coil</keyword>
<dbReference type="CDD" id="cd00201">
    <property type="entry name" value="WW"/>
    <property type="match status" value="1"/>
</dbReference>
<feature type="domain" description="WW" evidence="2">
    <location>
        <begin position="103"/>
        <end position="136"/>
    </location>
</feature>
<name>A0A9W7CCH8_9STRA</name>
<dbReference type="EMBL" id="BRXX01000298">
    <property type="protein sequence ID" value="GMI03253.1"/>
    <property type="molecule type" value="Genomic_DNA"/>
</dbReference>
<dbReference type="Gene3D" id="2.20.70.10">
    <property type="match status" value="1"/>
</dbReference>
<dbReference type="PROSITE" id="PS50020">
    <property type="entry name" value="WW_DOMAIN_2"/>
    <property type="match status" value="1"/>
</dbReference>
<dbReference type="AlphaFoldDB" id="A0A9W7CCH8"/>
<organism evidence="3 4">
    <name type="scientific">Triparma verrucosa</name>
    <dbReference type="NCBI Taxonomy" id="1606542"/>
    <lineage>
        <taxon>Eukaryota</taxon>
        <taxon>Sar</taxon>
        <taxon>Stramenopiles</taxon>
        <taxon>Ochrophyta</taxon>
        <taxon>Bolidophyceae</taxon>
        <taxon>Parmales</taxon>
        <taxon>Triparmaceae</taxon>
        <taxon>Triparma</taxon>
    </lineage>
</organism>
<dbReference type="SUPFAM" id="SSF51045">
    <property type="entry name" value="WW domain"/>
    <property type="match status" value="1"/>
</dbReference>
<proteinExistence type="predicted"/>
<sequence length="137" mass="15527">MAKKSLTNGISSGFGDIEVIGFLMKDRTFSPVLADDNLKFLKQLLKVNEEVNNKQSSDLRSAELELKRKTSEVQALNKLVKAQAEDIKSLKSNPEQIKSTNSTKDEDTWDKYADEDGKLFFYNKKTKDSTYEKPANL</sequence>
<reference evidence="4" key="1">
    <citation type="journal article" date="2023" name="Commun. Biol.">
        <title>Genome analysis of Parmales, the sister group of diatoms, reveals the evolutionary specialization of diatoms from phago-mixotrophs to photoautotrophs.</title>
        <authorList>
            <person name="Ban H."/>
            <person name="Sato S."/>
            <person name="Yoshikawa S."/>
            <person name="Yamada K."/>
            <person name="Nakamura Y."/>
            <person name="Ichinomiya M."/>
            <person name="Sato N."/>
            <person name="Blanc-Mathieu R."/>
            <person name="Endo H."/>
            <person name="Kuwata A."/>
            <person name="Ogata H."/>
        </authorList>
    </citation>
    <scope>NUCLEOTIDE SEQUENCE [LARGE SCALE GENOMIC DNA]</scope>
    <source>
        <strain evidence="4">NIES 3699</strain>
    </source>
</reference>
<evidence type="ECO:0000313" key="3">
    <source>
        <dbReference type="EMBL" id="GMI03253.1"/>
    </source>
</evidence>
<gene>
    <name evidence="3" type="ORF">TrVE_jg4092</name>
</gene>
<accession>A0A9W7CCH8</accession>
<dbReference type="PROSITE" id="PS01159">
    <property type="entry name" value="WW_DOMAIN_1"/>
    <property type="match status" value="1"/>
</dbReference>
<evidence type="ECO:0000259" key="2">
    <source>
        <dbReference type="PROSITE" id="PS50020"/>
    </source>
</evidence>
<dbReference type="InterPro" id="IPR001202">
    <property type="entry name" value="WW_dom"/>
</dbReference>